<dbReference type="Proteomes" id="UP000299102">
    <property type="component" value="Unassembled WGS sequence"/>
</dbReference>
<keyword evidence="2" id="KW-1185">Reference proteome</keyword>
<accession>A0A4C1YBF8</accession>
<proteinExistence type="predicted"/>
<name>A0A4C1YBF8_EUMVA</name>
<gene>
    <name evidence="1" type="ORF">EVAR_21372_1</name>
</gene>
<sequence length="130" mass="15097">MASSPRSQNGFLYLLRYFAIVPNLGFALSTDFSQALDSDPSLVDMNLNQRPILNSDSTIDHRFNLDEVGEKCEYKNKIEQTNNRNRRHNDLNEGLRRSHGQRLKEAYLSTVQFRIVLFHDLYRHQAAAQL</sequence>
<evidence type="ECO:0000313" key="2">
    <source>
        <dbReference type="Proteomes" id="UP000299102"/>
    </source>
</evidence>
<dbReference type="EMBL" id="BGZK01001172">
    <property type="protein sequence ID" value="GBP73416.1"/>
    <property type="molecule type" value="Genomic_DNA"/>
</dbReference>
<comment type="caution">
    <text evidence="1">The sequence shown here is derived from an EMBL/GenBank/DDBJ whole genome shotgun (WGS) entry which is preliminary data.</text>
</comment>
<reference evidence="1 2" key="1">
    <citation type="journal article" date="2019" name="Commun. Biol.">
        <title>The bagworm genome reveals a unique fibroin gene that provides high tensile strength.</title>
        <authorList>
            <person name="Kono N."/>
            <person name="Nakamura H."/>
            <person name="Ohtoshi R."/>
            <person name="Tomita M."/>
            <person name="Numata K."/>
            <person name="Arakawa K."/>
        </authorList>
    </citation>
    <scope>NUCLEOTIDE SEQUENCE [LARGE SCALE GENOMIC DNA]</scope>
</reference>
<protein>
    <submittedName>
        <fullName evidence="1">Uncharacterized protein</fullName>
    </submittedName>
</protein>
<dbReference type="AlphaFoldDB" id="A0A4C1YBF8"/>
<evidence type="ECO:0000313" key="1">
    <source>
        <dbReference type="EMBL" id="GBP73416.1"/>
    </source>
</evidence>
<organism evidence="1 2">
    <name type="scientific">Eumeta variegata</name>
    <name type="common">Bagworm moth</name>
    <name type="synonym">Eumeta japonica</name>
    <dbReference type="NCBI Taxonomy" id="151549"/>
    <lineage>
        <taxon>Eukaryota</taxon>
        <taxon>Metazoa</taxon>
        <taxon>Ecdysozoa</taxon>
        <taxon>Arthropoda</taxon>
        <taxon>Hexapoda</taxon>
        <taxon>Insecta</taxon>
        <taxon>Pterygota</taxon>
        <taxon>Neoptera</taxon>
        <taxon>Endopterygota</taxon>
        <taxon>Lepidoptera</taxon>
        <taxon>Glossata</taxon>
        <taxon>Ditrysia</taxon>
        <taxon>Tineoidea</taxon>
        <taxon>Psychidae</taxon>
        <taxon>Oiketicinae</taxon>
        <taxon>Eumeta</taxon>
    </lineage>
</organism>